<accession>A0ABW2BZU3</accession>
<dbReference type="RefSeq" id="WP_345392543.1">
    <property type="nucleotide sequence ID" value="NZ_BAABLA010000011.1"/>
</dbReference>
<reference evidence="2" key="1">
    <citation type="journal article" date="2019" name="Int. J. Syst. Evol. Microbiol.">
        <title>The Global Catalogue of Microorganisms (GCM) 10K type strain sequencing project: providing services to taxonomists for standard genome sequencing and annotation.</title>
        <authorList>
            <consortium name="The Broad Institute Genomics Platform"/>
            <consortium name="The Broad Institute Genome Sequencing Center for Infectious Disease"/>
            <person name="Wu L."/>
            <person name="Ma J."/>
        </authorList>
    </citation>
    <scope>NUCLEOTIDE SEQUENCE [LARGE SCALE GENOMIC DNA]</scope>
    <source>
        <strain evidence="2">KCTC 32255</strain>
    </source>
</reference>
<evidence type="ECO:0000313" key="2">
    <source>
        <dbReference type="Proteomes" id="UP001596337"/>
    </source>
</evidence>
<protein>
    <submittedName>
        <fullName evidence="1">Uncharacterized protein</fullName>
    </submittedName>
</protein>
<proteinExistence type="predicted"/>
<sequence length="66" mass="7387">MSTTETLAAVVPVPHWRQGQPDADAQTVEHEDDGADWDSGMAWSETFRSALTDPYGQRFRPHLFGI</sequence>
<keyword evidence="2" id="KW-1185">Reference proteome</keyword>
<organism evidence="1 2">
    <name type="scientific">Haloechinothrix salitolerans</name>
    <dbReference type="NCBI Taxonomy" id="926830"/>
    <lineage>
        <taxon>Bacteria</taxon>
        <taxon>Bacillati</taxon>
        <taxon>Actinomycetota</taxon>
        <taxon>Actinomycetes</taxon>
        <taxon>Pseudonocardiales</taxon>
        <taxon>Pseudonocardiaceae</taxon>
        <taxon>Haloechinothrix</taxon>
    </lineage>
</organism>
<dbReference type="EMBL" id="JBHSXX010000001">
    <property type="protein sequence ID" value="MFC6868557.1"/>
    <property type="molecule type" value="Genomic_DNA"/>
</dbReference>
<gene>
    <name evidence="1" type="ORF">ACFQGD_15570</name>
</gene>
<comment type="caution">
    <text evidence="1">The sequence shown here is derived from an EMBL/GenBank/DDBJ whole genome shotgun (WGS) entry which is preliminary data.</text>
</comment>
<name>A0ABW2BZU3_9PSEU</name>
<evidence type="ECO:0000313" key="1">
    <source>
        <dbReference type="EMBL" id="MFC6868557.1"/>
    </source>
</evidence>
<dbReference type="Proteomes" id="UP001596337">
    <property type="component" value="Unassembled WGS sequence"/>
</dbReference>